<feature type="non-terminal residue" evidence="2">
    <location>
        <position position="111"/>
    </location>
</feature>
<evidence type="ECO:0000313" key="2">
    <source>
        <dbReference type="EMBL" id="GFR44760.1"/>
    </source>
</evidence>
<name>A0AAD3DMS7_9CHLO</name>
<organism evidence="2 3">
    <name type="scientific">Astrephomene gubernaculifera</name>
    <dbReference type="NCBI Taxonomy" id="47775"/>
    <lineage>
        <taxon>Eukaryota</taxon>
        <taxon>Viridiplantae</taxon>
        <taxon>Chlorophyta</taxon>
        <taxon>core chlorophytes</taxon>
        <taxon>Chlorophyceae</taxon>
        <taxon>CS clade</taxon>
        <taxon>Chlamydomonadales</taxon>
        <taxon>Astrephomenaceae</taxon>
        <taxon>Astrephomene</taxon>
    </lineage>
</organism>
<feature type="non-terminal residue" evidence="2">
    <location>
        <position position="1"/>
    </location>
</feature>
<proteinExistence type="predicted"/>
<keyword evidence="3" id="KW-1185">Reference proteome</keyword>
<evidence type="ECO:0000313" key="3">
    <source>
        <dbReference type="Proteomes" id="UP001054857"/>
    </source>
</evidence>
<dbReference type="EMBL" id="BMAR01000008">
    <property type="protein sequence ID" value="GFR44760.1"/>
    <property type="molecule type" value="Genomic_DNA"/>
</dbReference>
<reference evidence="2 3" key="1">
    <citation type="journal article" date="2021" name="Sci. Rep.">
        <title>Genome sequencing of the multicellular alga Astrephomene provides insights into convergent evolution of germ-soma differentiation.</title>
        <authorList>
            <person name="Yamashita S."/>
            <person name="Yamamoto K."/>
            <person name="Matsuzaki R."/>
            <person name="Suzuki S."/>
            <person name="Yamaguchi H."/>
            <person name="Hirooka S."/>
            <person name="Minakuchi Y."/>
            <person name="Miyagishima S."/>
            <person name="Kawachi M."/>
            <person name="Toyoda A."/>
            <person name="Nozaki H."/>
        </authorList>
    </citation>
    <scope>NUCLEOTIDE SEQUENCE [LARGE SCALE GENOMIC DNA]</scope>
    <source>
        <strain evidence="2 3">NIES-4017</strain>
    </source>
</reference>
<feature type="region of interest" description="Disordered" evidence="1">
    <location>
        <begin position="89"/>
        <end position="111"/>
    </location>
</feature>
<protein>
    <submittedName>
        <fullName evidence="2">Uncharacterized protein</fullName>
    </submittedName>
</protein>
<comment type="caution">
    <text evidence="2">The sequence shown here is derived from an EMBL/GenBank/DDBJ whole genome shotgun (WGS) entry which is preliminary data.</text>
</comment>
<dbReference type="Proteomes" id="UP001054857">
    <property type="component" value="Unassembled WGS sequence"/>
</dbReference>
<gene>
    <name evidence="2" type="ORF">Agub_g6091</name>
</gene>
<accession>A0AAD3DMS7</accession>
<evidence type="ECO:0000256" key="1">
    <source>
        <dbReference type="SAM" id="MobiDB-lite"/>
    </source>
</evidence>
<sequence>QHTQHCGPQLLQAAVAHSPRWLPGLSPRSLAVLLLALADLGAEPGGEWTGLALETAHRKLAGLDPPSAVAVLWAVSRFERARAAAAAAAAEAGGGGAEAAEAAEGGGAEGA</sequence>
<dbReference type="AlphaFoldDB" id="A0AAD3DMS7"/>